<protein>
    <submittedName>
        <fullName evidence="8">Uncharacterized protein</fullName>
    </submittedName>
</protein>
<accession>A0ABS1DSJ2</accession>
<evidence type="ECO:0000313" key="9">
    <source>
        <dbReference type="Proteomes" id="UP001041814"/>
    </source>
</evidence>
<dbReference type="InterPro" id="IPR017039">
    <property type="entry name" value="Virul_fac_BrkB"/>
</dbReference>
<reference evidence="8" key="1">
    <citation type="submission" date="2017-08" db="EMBL/GenBank/DDBJ databases">
        <authorList>
            <person name="Imhoff J.F."/>
            <person name="Rahn T."/>
            <person name="Kuenzel S."/>
            <person name="Neulinger S.C."/>
        </authorList>
    </citation>
    <scope>NUCLEOTIDE SEQUENCE</scope>
    <source>
        <strain evidence="8">IM 151</strain>
    </source>
</reference>
<sequence length="345" mass="36801">MTHSDSDSKLPGPRPRDWLVLARRAFYAWLEDYAPSMGAALAYYTVFSLGPVMLLVISIAGLVFGEEAAQRALFGELQRMMGRDAAEAVQGVLATFRGGRAGTGTVVGLVVLLVGATTVFAELQDALDRIWRAPTRGRPSGPWALLRARFLSFGMILGIAFLLMVSLVLSAAVSALGAWWGVWFGAWEVLAQGINLLLGFVITTFVFALIYKLMPRVKVRWHDVWLGAAFTALLFSLGQVLIGLYIGKTGVASGWGAAGSIVIVFVWVYWAAQVFLLGAEFTWIYAKTWGSMRGLATPPATPSPTRPQAPVAVPAETRVDAPGAALPPFDGRVGASASALGRGGG</sequence>
<keyword evidence="2" id="KW-1003">Cell membrane</keyword>
<keyword evidence="4 7" id="KW-1133">Transmembrane helix</keyword>
<feature type="compositionally biased region" description="Low complexity" evidence="6">
    <location>
        <begin position="331"/>
        <end position="345"/>
    </location>
</feature>
<dbReference type="PIRSF" id="PIRSF035875">
    <property type="entry name" value="RNase_BN"/>
    <property type="match status" value="1"/>
</dbReference>
<dbReference type="EMBL" id="NRRU01000012">
    <property type="protein sequence ID" value="MBK1712096.1"/>
    <property type="molecule type" value="Genomic_DNA"/>
</dbReference>
<evidence type="ECO:0000256" key="4">
    <source>
        <dbReference type="ARBA" id="ARBA00022989"/>
    </source>
</evidence>
<proteinExistence type="predicted"/>
<dbReference type="NCBIfam" id="TIGR00765">
    <property type="entry name" value="yihY_not_rbn"/>
    <property type="match status" value="1"/>
</dbReference>
<evidence type="ECO:0000256" key="5">
    <source>
        <dbReference type="ARBA" id="ARBA00023136"/>
    </source>
</evidence>
<feature type="transmembrane region" description="Helical" evidence="7">
    <location>
        <begin position="223"/>
        <end position="246"/>
    </location>
</feature>
<comment type="caution">
    <text evidence="8">The sequence shown here is derived from an EMBL/GenBank/DDBJ whole genome shotgun (WGS) entry which is preliminary data.</text>
</comment>
<reference evidence="8" key="2">
    <citation type="journal article" date="2020" name="Microorganisms">
        <title>Osmotic Adaptation and Compatible Solute Biosynthesis of Phototrophic Bacteria as Revealed from Genome Analyses.</title>
        <authorList>
            <person name="Imhoff J.F."/>
            <person name="Rahn T."/>
            <person name="Kunzel S."/>
            <person name="Keller A."/>
            <person name="Neulinger S.C."/>
        </authorList>
    </citation>
    <scope>NUCLEOTIDE SEQUENCE</scope>
    <source>
        <strain evidence="8">IM 151</strain>
    </source>
</reference>
<evidence type="ECO:0000256" key="2">
    <source>
        <dbReference type="ARBA" id="ARBA00022475"/>
    </source>
</evidence>
<evidence type="ECO:0000256" key="1">
    <source>
        <dbReference type="ARBA" id="ARBA00004651"/>
    </source>
</evidence>
<dbReference type="Pfam" id="PF03631">
    <property type="entry name" value="Virul_fac_BrkB"/>
    <property type="match status" value="1"/>
</dbReference>
<feature type="transmembrane region" description="Helical" evidence="7">
    <location>
        <begin position="258"/>
        <end position="286"/>
    </location>
</feature>
<name>A0ABS1DSJ2_RUBGE</name>
<feature type="transmembrane region" description="Helical" evidence="7">
    <location>
        <begin position="189"/>
        <end position="211"/>
    </location>
</feature>
<keyword evidence="5 7" id="KW-0472">Membrane</keyword>
<feature type="transmembrane region" description="Helical" evidence="7">
    <location>
        <begin position="41"/>
        <end position="64"/>
    </location>
</feature>
<evidence type="ECO:0000313" key="8">
    <source>
        <dbReference type="EMBL" id="MBK1712096.1"/>
    </source>
</evidence>
<keyword evidence="9" id="KW-1185">Reference proteome</keyword>
<dbReference type="PANTHER" id="PTHR30213">
    <property type="entry name" value="INNER MEMBRANE PROTEIN YHJD"/>
    <property type="match status" value="1"/>
</dbReference>
<gene>
    <name evidence="8" type="ORF">CKO43_04800</name>
</gene>
<keyword evidence="3 7" id="KW-0812">Transmembrane</keyword>
<evidence type="ECO:0000256" key="7">
    <source>
        <dbReference type="SAM" id="Phobius"/>
    </source>
</evidence>
<dbReference type="PANTHER" id="PTHR30213:SF1">
    <property type="entry name" value="INNER MEMBRANE PROTEIN YHJD"/>
    <property type="match status" value="1"/>
</dbReference>
<organism evidence="8 9">
    <name type="scientific">Rubrivivax gelatinosus</name>
    <name type="common">Rhodocyclus gelatinosus</name>
    <name type="synonym">Rhodopseudomonas gelatinosa</name>
    <dbReference type="NCBI Taxonomy" id="28068"/>
    <lineage>
        <taxon>Bacteria</taxon>
        <taxon>Pseudomonadati</taxon>
        <taxon>Pseudomonadota</taxon>
        <taxon>Betaproteobacteria</taxon>
        <taxon>Burkholderiales</taxon>
        <taxon>Sphaerotilaceae</taxon>
        <taxon>Rubrivivax</taxon>
    </lineage>
</organism>
<feature type="region of interest" description="Disordered" evidence="6">
    <location>
        <begin position="321"/>
        <end position="345"/>
    </location>
</feature>
<evidence type="ECO:0000256" key="6">
    <source>
        <dbReference type="SAM" id="MobiDB-lite"/>
    </source>
</evidence>
<dbReference type="RefSeq" id="WP_200377997.1">
    <property type="nucleotide sequence ID" value="NZ_NRRU01000012.1"/>
</dbReference>
<feature type="transmembrane region" description="Helical" evidence="7">
    <location>
        <begin position="150"/>
        <end position="183"/>
    </location>
</feature>
<evidence type="ECO:0000256" key="3">
    <source>
        <dbReference type="ARBA" id="ARBA00022692"/>
    </source>
</evidence>
<comment type="subcellular location">
    <subcellularLocation>
        <location evidence="1">Cell membrane</location>
        <topology evidence="1">Multi-pass membrane protein</topology>
    </subcellularLocation>
</comment>
<dbReference type="Proteomes" id="UP001041814">
    <property type="component" value="Unassembled WGS sequence"/>
</dbReference>